<dbReference type="Pfam" id="PF04879">
    <property type="entry name" value="Molybdop_Fe4S4"/>
    <property type="match status" value="1"/>
</dbReference>
<dbReference type="InterPro" id="IPR006657">
    <property type="entry name" value="MoPterin_dinucl-bd_dom"/>
</dbReference>
<evidence type="ECO:0000256" key="9">
    <source>
        <dbReference type="SAM" id="MobiDB-lite"/>
    </source>
</evidence>
<evidence type="ECO:0000259" key="10">
    <source>
        <dbReference type="PROSITE" id="PS51669"/>
    </source>
</evidence>
<dbReference type="EMBL" id="CP019454">
    <property type="protein sequence ID" value="AUW94922.1"/>
    <property type="molecule type" value="Genomic_DNA"/>
</dbReference>
<evidence type="ECO:0000313" key="11">
    <source>
        <dbReference type="EMBL" id="AUW94922.1"/>
    </source>
</evidence>
<dbReference type="Gene3D" id="3.30.200.210">
    <property type="match status" value="1"/>
</dbReference>
<dbReference type="SMART" id="SM00926">
    <property type="entry name" value="Molybdop_Fe4S4"/>
    <property type="match status" value="1"/>
</dbReference>
<accession>A0ABN5H3H7</accession>
<evidence type="ECO:0000256" key="3">
    <source>
        <dbReference type="ARBA" id="ARBA00010312"/>
    </source>
</evidence>
<dbReference type="PANTHER" id="PTHR43598">
    <property type="entry name" value="TUNGSTEN-CONTAINING FORMYLMETHANOFURAN DEHYDROGENASE 2 SUBUNIT B"/>
    <property type="match status" value="1"/>
</dbReference>
<comment type="cofactor">
    <cofactor evidence="1">
        <name>[4Fe-4S] cluster</name>
        <dbReference type="ChEBI" id="CHEBI:49883"/>
    </cofactor>
</comment>
<evidence type="ECO:0000256" key="6">
    <source>
        <dbReference type="ARBA" id="ARBA00023002"/>
    </source>
</evidence>
<keyword evidence="12" id="KW-1185">Reference proteome</keyword>
<dbReference type="InterPro" id="IPR006656">
    <property type="entry name" value="Mopterin_OxRdtase"/>
</dbReference>
<gene>
    <name evidence="11" type="ORF">BXT84_13970</name>
</gene>
<evidence type="ECO:0000256" key="2">
    <source>
        <dbReference type="ARBA" id="ARBA00004196"/>
    </source>
</evidence>
<dbReference type="Pfam" id="PF00384">
    <property type="entry name" value="Molybdopterin"/>
    <property type="match status" value="1"/>
</dbReference>
<comment type="similarity">
    <text evidence="3">Belongs to the prokaryotic molybdopterin-containing oxidoreductase family.</text>
</comment>
<keyword evidence="7" id="KW-0408">Iron</keyword>
<organism evidence="11 12">
    <name type="scientific">Sulfobacillus thermotolerans</name>
    <dbReference type="NCBI Taxonomy" id="338644"/>
    <lineage>
        <taxon>Bacteria</taxon>
        <taxon>Bacillati</taxon>
        <taxon>Bacillota</taxon>
        <taxon>Clostridia</taxon>
        <taxon>Eubacteriales</taxon>
        <taxon>Clostridiales Family XVII. Incertae Sedis</taxon>
        <taxon>Sulfobacillus</taxon>
    </lineage>
</organism>
<comment type="subcellular location">
    <subcellularLocation>
        <location evidence="2">Cell envelope</location>
    </subcellularLocation>
</comment>
<sequence length="956" mass="106455">MALTKGEDIRQAAQAESEPVEGTRKVHTTCYMCACRCGIEVTVEHEQIRFIAGIKDSPVNKGVWCAKGGAGIMTQYSPARLMTPLMRAPGSERGQGELVPVDWETALRTVAGWLQQIRDTDPAQLAYFTGRDQMQAFNGYWARQFGTPNWAAHGGFCSVNMAAGGMYSVGGSFWEFGWPDLDAARWFMLLGVAEDHPSNPLKLAIGRLKDRGGRFVVVNPVRSGYGALADEWVPIRPGTDGALLMAMMHVLEREGLYDREFLARYTNAAGLVTVAPGQPEDGLLWKDANGEVLVATGAQTFTPFRQAGGHGRLEGVYTHAGRTYRPAFAVFQERLTTCTPAWAEAITGIPRRTIVRLALEMGTTALQHPVVVPQPWTDFYGVTHPQTVGRPVAFHAMRGLAAHTNGFQTVRALFDLMMMLGTIDRPGGFRYKSPYPKAAPPPWTPPSHRRDYQPGQPAPGPLLGYPQTPDDLLVDGDTPLRIDEAYSWKYPLAAHGVIQNVIRNAYDRRPYGIDTLMIYMSNLAWNSSWNTLETRAMLQAKDDDGNYVIPHVVVFDAYDSETVAFADIVFPDTTYLERWDAASLQDRPISEPDGPADSIRQPVVAPPPGVRPAADTLIELANRLQLPGFVENGQRRYQTYADFLQGWETSPGSGVGLLAGFRGPQGTDQYVGAPNPQQLQAYANNQAFWYDEIPSERKYYRMANQAYLDWAQSVRFVPTADPIVLQFYSEPLQTFRLAGQGLWPGKQPTHPALRARLATYFDPLPFWYPPLEEQEATAAEYPLLLITQRPMTHYHSWGSQNAWLRQLLMENPLFINPQAAHALGLTDGQWVWIESRQGRMTAKLRFSDAVEPGTVWTWNAIAKAPGAWGLHPDAPESQQAILVNHIVPDTLTSRDGQVTFNNDPITGQAGWYDTKVRVYPSELHEVWPKVAPQKPRRADMVNLPHLRYTTRKGGGR</sequence>
<keyword evidence="6" id="KW-0560">Oxidoreductase</keyword>
<dbReference type="PANTHER" id="PTHR43598:SF5">
    <property type="entry name" value="DMSO REDUCTASE CHAIN A"/>
    <property type="match status" value="1"/>
</dbReference>
<dbReference type="PROSITE" id="PS51669">
    <property type="entry name" value="4FE4S_MOW_BIS_MGD"/>
    <property type="match status" value="1"/>
</dbReference>
<evidence type="ECO:0000256" key="4">
    <source>
        <dbReference type="ARBA" id="ARBA00022485"/>
    </source>
</evidence>
<proteinExistence type="inferred from homology"/>
<feature type="domain" description="4Fe-4S Mo/W bis-MGD-type" evidence="10">
    <location>
        <begin position="23"/>
        <end position="79"/>
    </location>
</feature>
<evidence type="ECO:0000256" key="5">
    <source>
        <dbReference type="ARBA" id="ARBA00022723"/>
    </source>
</evidence>
<dbReference type="Gene3D" id="3.40.228.10">
    <property type="entry name" value="Dimethylsulfoxide Reductase, domain 2"/>
    <property type="match status" value="1"/>
</dbReference>
<dbReference type="InterPro" id="IPR009010">
    <property type="entry name" value="Asp_de-COase-like_dom_sf"/>
</dbReference>
<protein>
    <submittedName>
        <fullName evidence="11">Formate dehydrogenase</fullName>
    </submittedName>
</protein>
<keyword evidence="8" id="KW-0411">Iron-sulfur</keyword>
<evidence type="ECO:0000256" key="7">
    <source>
        <dbReference type="ARBA" id="ARBA00023004"/>
    </source>
</evidence>
<feature type="region of interest" description="Disordered" evidence="9">
    <location>
        <begin position="434"/>
        <end position="468"/>
    </location>
</feature>
<evidence type="ECO:0000313" key="12">
    <source>
        <dbReference type="Proteomes" id="UP000325292"/>
    </source>
</evidence>
<evidence type="ECO:0000256" key="1">
    <source>
        <dbReference type="ARBA" id="ARBA00001966"/>
    </source>
</evidence>
<reference evidence="11 12" key="1">
    <citation type="journal article" date="2019" name="Sci. Rep.">
        <title>Sulfobacillus thermotolerans: new insights into resistance and metabolic capacities of acidophilic chemolithotrophs.</title>
        <authorList>
            <person name="Panyushkina A.E."/>
            <person name="Babenko V.V."/>
            <person name="Nikitina A.S."/>
            <person name="Selezneva O.V."/>
            <person name="Tsaplina I.A."/>
            <person name="Letarova M.A."/>
            <person name="Kostryukova E.S."/>
            <person name="Letarov A.V."/>
        </authorList>
    </citation>
    <scope>NUCLEOTIDE SEQUENCE [LARGE SCALE GENOMIC DNA]</scope>
    <source>
        <strain evidence="11 12">Kr1</strain>
    </source>
</reference>
<dbReference type="SUPFAM" id="SSF50692">
    <property type="entry name" value="ADC-like"/>
    <property type="match status" value="1"/>
</dbReference>
<dbReference type="InterPro" id="IPR006963">
    <property type="entry name" value="Mopterin_OxRdtase_4Fe-4S_dom"/>
</dbReference>
<evidence type="ECO:0000256" key="8">
    <source>
        <dbReference type="ARBA" id="ARBA00023014"/>
    </source>
</evidence>
<keyword evidence="4" id="KW-0004">4Fe-4S</keyword>
<dbReference type="SUPFAM" id="SSF53706">
    <property type="entry name" value="Formate dehydrogenase/DMSO reductase, domains 1-3"/>
    <property type="match status" value="1"/>
</dbReference>
<dbReference type="Pfam" id="PF01568">
    <property type="entry name" value="Molydop_binding"/>
    <property type="match status" value="1"/>
</dbReference>
<dbReference type="Gene3D" id="2.40.40.20">
    <property type="match status" value="1"/>
</dbReference>
<name>A0ABN5H3H7_9FIRM</name>
<dbReference type="Proteomes" id="UP000325292">
    <property type="component" value="Chromosome"/>
</dbReference>
<dbReference type="Gene3D" id="3.40.50.740">
    <property type="match status" value="1"/>
</dbReference>
<keyword evidence="5" id="KW-0479">Metal-binding</keyword>